<sequence length="262" mass="29108">MDFGASSQAQAVHFTPVIWTLADMFERYLASGNIHYTIPGPTKFSTCAVRNAERNAFTLSSTIVRNAEIASVGHQKEGRKLEPWDTCYPPVTWNIAISSYDKSSAEFITFRTSRQIYNLKHASNPNQLKPQAQAAQAPNVGPIAPYLKFPYSPAPIQNRQDANIVNQIQVTAGSQITYLQSQLVGNPQNKQLRCWSLRGDPLELIFPSSTCSFSIAPRACTTACSSHFPLFRFFLKISAHHLRRGSNIHSAGIIEQVLVQPD</sequence>
<accession>A0A3N4IRM1</accession>
<dbReference type="Proteomes" id="UP000275078">
    <property type="component" value="Unassembled WGS sequence"/>
</dbReference>
<dbReference type="AlphaFoldDB" id="A0A3N4IRM1"/>
<evidence type="ECO:0000313" key="1">
    <source>
        <dbReference type="EMBL" id="RPA84234.1"/>
    </source>
</evidence>
<organism evidence="1 2">
    <name type="scientific">Ascobolus immersus RN42</name>
    <dbReference type="NCBI Taxonomy" id="1160509"/>
    <lineage>
        <taxon>Eukaryota</taxon>
        <taxon>Fungi</taxon>
        <taxon>Dikarya</taxon>
        <taxon>Ascomycota</taxon>
        <taxon>Pezizomycotina</taxon>
        <taxon>Pezizomycetes</taxon>
        <taxon>Pezizales</taxon>
        <taxon>Ascobolaceae</taxon>
        <taxon>Ascobolus</taxon>
    </lineage>
</organism>
<keyword evidence="2" id="KW-1185">Reference proteome</keyword>
<dbReference type="EMBL" id="ML119660">
    <property type="protein sequence ID" value="RPA84234.1"/>
    <property type="molecule type" value="Genomic_DNA"/>
</dbReference>
<evidence type="ECO:0000313" key="2">
    <source>
        <dbReference type="Proteomes" id="UP000275078"/>
    </source>
</evidence>
<name>A0A3N4IRM1_ASCIM</name>
<gene>
    <name evidence="1" type="ORF">BJ508DRAFT_304051</name>
</gene>
<reference evidence="1 2" key="1">
    <citation type="journal article" date="2018" name="Nat. Ecol. Evol.">
        <title>Pezizomycetes genomes reveal the molecular basis of ectomycorrhizal truffle lifestyle.</title>
        <authorList>
            <person name="Murat C."/>
            <person name="Payen T."/>
            <person name="Noel B."/>
            <person name="Kuo A."/>
            <person name="Morin E."/>
            <person name="Chen J."/>
            <person name="Kohler A."/>
            <person name="Krizsan K."/>
            <person name="Balestrini R."/>
            <person name="Da Silva C."/>
            <person name="Montanini B."/>
            <person name="Hainaut M."/>
            <person name="Levati E."/>
            <person name="Barry K.W."/>
            <person name="Belfiori B."/>
            <person name="Cichocki N."/>
            <person name="Clum A."/>
            <person name="Dockter R.B."/>
            <person name="Fauchery L."/>
            <person name="Guy J."/>
            <person name="Iotti M."/>
            <person name="Le Tacon F."/>
            <person name="Lindquist E.A."/>
            <person name="Lipzen A."/>
            <person name="Malagnac F."/>
            <person name="Mello A."/>
            <person name="Molinier V."/>
            <person name="Miyauchi S."/>
            <person name="Poulain J."/>
            <person name="Riccioni C."/>
            <person name="Rubini A."/>
            <person name="Sitrit Y."/>
            <person name="Splivallo R."/>
            <person name="Traeger S."/>
            <person name="Wang M."/>
            <person name="Zifcakova L."/>
            <person name="Wipf D."/>
            <person name="Zambonelli A."/>
            <person name="Paolocci F."/>
            <person name="Nowrousian M."/>
            <person name="Ottonello S."/>
            <person name="Baldrian P."/>
            <person name="Spatafora J.W."/>
            <person name="Henrissat B."/>
            <person name="Nagy L.G."/>
            <person name="Aury J.M."/>
            <person name="Wincker P."/>
            <person name="Grigoriev I.V."/>
            <person name="Bonfante P."/>
            <person name="Martin F.M."/>
        </authorList>
    </citation>
    <scope>NUCLEOTIDE SEQUENCE [LARGE SCALE GENOMIC DNA]</scope>
    <source>
        <strain evidence="1 2">RN42</strain>
    </source>
</reference>
<protein>
    <submittedName>
        <fullName evidence="1">Uncharacterized protein</fullName>
    </submittedName>
</protein>
<proteinExistence type="predicted"/>